<dbReference type="PATRIC" id="fig|1543721.4.peg.3474"/>
<dbReference type="AlphaFoldDB" id="A0A0F7K533"/>
<accession>A0A0F7K533</accession>
<dbReference type="EMBL" id="CP011412">
    <property type="protein sequence ID" value="AKH22355.1"/>
    <property type="molecule type" value="Genomic_DNA"/>
</dbReference>
<reference evidence="1 2" key="1">
    <citation type="journal article" date="2015" name="Genome Announc.">
        <title>Complete Genome Sequence of Sedimenticola thiotaurini Strain SIP-G1, a Polyphosphate- and Polyhydroxyalkanoate-Accumulating Sulfur-Oxidizing Gammaproteobacterium Isolated from Salt Marsh Sediments.</title>
        <authorList>
            <person name="Flood B.E."/>
            <person name="Jones D.S."/>
            <person name="Bailey J.V."/>
        </authorList>
    </citation>
    <scope>NUCLEOTIDE SEQUENCE [LARGE SCALE GENOMIC DNA]</scope>
    <source>
        <strain evidence="1 2">SIP-G1</strain>
    </source>
</reference>
<dbReference type="OrthoDB" id="8527335at2"/>
<keyword evidence="2" id="KW-1185">Reference proteome</keyword>
<gene>
    <name evidence="1" type="ORF">AAY24_16800</name>
</gene>
<proteinExistence type="predicted"/>
<dbReference type="Proteomes" id="UP000034410">
    <property type="component" value="Chromosome"/>
</dbReference>
<name>A0A0F7K533_9GAMM</name>
<dbReference type="KEGG" id="seds:AAY24_16800"/>
<sequence>MFLWSLLDSARSPEDQIVRIEQTRQLVGELGLTDPALFTEARYTRHLSQADLHSAFQDHPMALEHFPSGSLLLPPQRSLP</sequence>
<protein>
    <submittedName>
        <fullName evidence="1">Uncharacterized protein</fullName>
    </submittedName>
</protein>
<organism evidence="1 2">
    <name type="scientific">Sedimenticola thiotaurini</name>
    <dbReference type="NCBI Taxonomy" id="1543721"/>
    <lineage>
        <taxon>Bacteria</taxon>
        <taxon>Pseudomonadati</taxon>
        <taxon>Pseudomonadota</taxon>
        <taxon>Gammaproteobacteria</taxon>
        <taxon>Chromatiales</taxon>
        <taxon>Sedimenticolaceae</taxon>
        <taxon>Sedimenticola</taxon>
    </lineage>
</organism>
<evidence type="ECO:0000313" key="2">
    <source>
        <dbReference type="Proteomes" id="UP000034410"/>
    </source>
</evidence>
<evidence type="ECO:0000313" key="1">
    <source>
        <dbReference type="EMBL" id="AKH22355.1"/>
    </source>
</evidence>